<feature type="region of interest" description="Disordered" evidence="1">
    <location>
        <begin position="167"/>
        <end position="423"/>
    </location>
</feature>
<dbReference type="KEGG" id="cbr:CBG_06239"/>
<feature type="compositionally biased region" description="Polar residues" evidence="1">
    <location>
        <begin position="279"/>
        <end position="307"/>
    </location>
</feature>
<accession>A8X0K3</accession>
<dbReference type="EMBL" id="HE600986">
    <property type="protein sequence ID" value="CAP26163.2"/>
    <property type="molecule type" value="Genomic_DNA"/>
</dbReference>
<evidence type="ECO:0000256" key="1">
    <source>
        <dbReference type="SAM" id="MobiDB-lite"/>
    </source>
</evidence>
<reference evidence="2 3" key="2">
    <citation type="journal article" date="2011" name="PLoS Genet.">
        <title>Caenorhabditis briggsae recombinant inbred line genotypes reveal inter-strain incompatibility and the evolution of recombination.</title>
        <authorList>
            <person name="Ross J.A."/>
            <person name="Koboldt D.C."/>
            <person name="Staisch J.E."/>
            <person name="Chamberlin H.M."/>
            <person name="Gupta B.P."/>
            <person name="Miller R.D."/>
            <person name="Baird S.E."/>
            <person name="Haag E.S."/>
        </authorList>
    </citation>
    <scope>NUCLEOTIDE SEQUENCE [LARGE SCALE GENOMIC DNA]</scope>
    <source>
        <strain evidence="2 3">AF16</strain>
    </source>
</reference>
<evidence type="ECO:0000313" key="2">
    <source>
        <dbReference type="EMBL" id="CAP26163.2"/>
    </source>
</evidence>
<dbReference type="WormBase" id="CBG06239">
    <property type="protein sequence ID" value="CBP15546"/>
    <property type="gene ID" value="WBGene00028545"/>
</dbReference>
<feature type="compositionally biased region" description="Polar residues" evidence="1">
    <location>
        <begin position="316"/>
        <end position="336"/>
    </location>
</feature>
<feature type="compositionally biased region" description="Basic and acidic residues" evidence="1">
    <location>
        <begin position="224"/>
        <end position="236"/>
    </location>
</feature>
<dbReference type="HOGENOM" id="CLU_558048_0_0_1"/>
<keyword evidence="3" id="KW-1185">Reference proteome</keyword>
<dbReference type="RefSeq" id="XP_045093033.1">
    <property type="nucleotide sequence ID" value="XM_045235681.1"/>
</dbReference>
<gene>
    <name evidence="2 4" type="ORF">CBG06239</name>
    <name evidence="2" type="ORF">CBG_06239</name>
</gene>
<reference evidence="2 3" key="1">
    <citation type="journal article" date="2003" name="PLoS Biol.">
        <title>The genome sequence of Caenorhabditis briggsae: a platform for comparative genomics.</title>
        <authorList>
            <person name="Stein L.D."/>
            <person name="Bao Z."/>
            <person name="Blasiar D."/>
            <person name="Blumenthal T."/>
            <person name="Brent M.R."/>
            <person name="Chen N."/>
            <person name="Chinwalla A."/>
            <person name="Clarke L."/>
            <person name="Clee C."/>
            <person name="Coghlan A."/>
            <person name="Coulson A."/>
            <person name="D'Eustachio P."/>
            <person name="Fitch D.H."/>
            <person name="Fulton L.A."/>
            <person name="Fulton R.E."/>
            <person name="Griffiths-Jones S."/>
            <person name="Harris T.W."/>
            <person name="Hillier L.W."/>
            <person name="Kamath R."/>
            <person name="Kuwabara P.E."/>
            <person name="Mardis E.R."/>
            <person name="Marra M.A."/>
            <person name="Miner T.L."/>
            <person name="Minx P."/>
            <person name="Mullikin J.C."/>
            <person name="Plumb R.W."/>
            <person name="Rogers J."/>
            <person name="Schein J.E."/>
            <person name="Sohrmann M."/>
            <person name="Spieth J."/>
            <person name="Stajich J.E."/>
            <person name="Wei C."/>
            <person name="Willey D."/>
            <person name="Wilson R.K."/>
            <person name="Durbin R."/>
            <person name="Waterston R.H."/>
        </authorList>
    </citation>
    <scope>NUCLEOTIDE SEQUENCE [LARGE SCALE GENOMIC DNA]</scope>
    <source>
        <strain evidence="2 3">AF16</strain>
    </source>
</reference>
<dbReference type="InParanoid" id="A8X0K3"/>
<dbReference type="PANTHER" id="PTHR38607:SF1">
    <property type="entry name" value="MABP DOMAIN-CONTAINING PROTEIN-RELATED"/>
    <property type="match status" value="1"/>
</dbReference>
<dbReference type="GeneID" id="8575467"/>
<protein>
    <submittedName>
        <fullName evidence="2">Protein CBG06239</fullName>
    </submittedName>
</protein>
<dbReference type="Proteomes" id="UP000008549">
    <property type="component" value="Unassembled WGS sequence"/>
</dbReference>
<dbReference type="OMA" id="ENYEELM"/>
<evidence type="ECO:0000313" key="4">
    <source>
        <dbReference type="WormBase" id="CBG06239"/>
    </source>
</evidence>
<feature type="compositionally biased region" description="Low complexity" evidence="1">
    <location>
        <begin position="198"/>
        <end position="207"/>
    </location>
</feature>
<organism evidence="2 3">
    <name type="scientific">Caenorhabditis briggsae</name>
    <dbReference type="NCBI Taxonomy" id="6238"/>
    <lineage>
        <taxon>Eukaryota</taxon>
        <taxon>Metazoa</taxon>
        <taxon>Ecdysozoa</taxon>
        <taxon>Nematoda</taxon>
        <taxon>Chromadorea</taxon>
        <taxon>Rhabditida</taxon>
        <taxon>Rhabditina</taxon>
        <taxon>Rhabditomorpha</taxon>
        <taxon>Rhabditoidea</taxon>
        <taxon>Rhabditidae</taxon>
        <taxon>Peloderinae</taxon>
        <taxon>Caenorhabditis</taxon>
    </lineage>
</organism>
<dbReference type="CTD" id="8575467"/>
<name>A8X0K3_CAEBR</name>
<dbReference type="AlphaFoldDB" id="A8X0K3"/>
<dbReference type="PANTHER" id="PTHR38607">
    <property type="entry name" value="PROTEIN CBG00180-RELATED"/>
    <property type="match status" value="1"/>
</dbReference>
<dbReference type="eggNOG" id="ENOG502TIV5">
    <property type="taxonomic scope" value="Eukaryota"/>
</dbReference>
<evidence type="ECO:0000313" key="3">
    <source>
        <dbReference type="Proteomes" id="UP000008549"/>
    </source>
</evidence>
<sequence>MGRNEVVTGFVIYDGRNGIYFAWSSVSNNDIIIDYKYSPQNMNLLGKWVSVAIDDNLEACREASIILDRYETRIFKSKAEVSDINHNEFKFFSQLLLEVQHDGCYRNRMEMFRHHDLGLIADPEHYVRDVEQNVSYRVWIACNPDSELKRDIGARWVVVGLSEKMDLTRQRSSTQSTDYNSEPQSNDRSYGRSSQVGRRSSPENYSNRRSRSPERSSRFGPRYNTDDRQNYDHRNQDNYGYNTGPPVMLGNRSRRSPSPRNRYQDFLSRDRQNYRNDGGSYQNRPSAHQSPNRSMQNEPYASNQNSHPDSRRPASSFMNQSKNSYCPSPSPSNRSSDYAARREIALQSPKIPSSGHSVPHQRKNTDSPRPPSRAETTSEEDTDNEIEDRSSQKSKISSKQGNLIQNNEPIGEHRQVTDATKISSDRIKSRGFIRQLTPEEEEMKTLRTTVNDIKALVKNLVRHPEVIEAMQVANLEEFEELIEIVERKE</sequence>
<proteinExistence type="predicted"/>
<feature type="compositionally biased region" description="Polar residues" evidence="1">
    <location>
        <begin position="170"/>
        <end position="197"/>
    </location>
</feature>
<feature type="compositionally biased region" description="Acidic residues" evidence="1">
    <location>
        <begin position="377"/>
        <end position="386"/>
    </location>
</feature>